<dbReference type="EMBL" id="FZOU01000003">
    <property type="protein sequence ID" value="SNS91466.1"/>
    <property type="molecule type" value="Genomic_DNA"/>
</dbReference>
<keyword evidence="2" id="KW-1185">Reference proteome</keyword>
<sequence>MSGNILIISTMQGMEQCAASISQETKTDVQVATTRRAGIAALRRTEYDVVVVEEGLAEGDPEWADQVWHNASMAMPLQLNFGISGCARLSREIRAALARRMADKNLARRAAAVDIANELKSPVTGLLLESELALRDPGVSPTLEPKLRHLVELAGSIRERLRADAEGLGARA</sequence>
<protein>
    <recommendedName>
        <fullName evidence="3">Response regulatory domain-containing protein</fullName>
    </recommendedName>
</protein>
<dbReference type="OrthoDB" id="120499at2"/>
<dbReference type="AlphaFoldDB" id="A0A239ICG6"/>
<dbReference type="Proteomes" id="UP000198356">
    <property type="component" value="Unassembled WGS sequence"/>
</dbReference>
<organism evidence="1 2">
    <name type="scientific">Granulicella rosea</name>
    <dbReference type="NCBI Taxonomy" id="474952"/>
    <lineage>
        <taxon>Bacteria</taxon>
        <taxon>Pseudomonadati</taxon>
        <taxon>Acidobacteriota</taxon>
        <taxon>Terriglobia</taxon>
        <taxon>Terriglobales</taxon>
        <taxon>Acidobacteriaceae</taxon>
        <taxon>Granulicella</taxon>
    </lineage>
</organism>
<evidence type="ECO:0000313" key="2">
    <source>
        <dbReference type="Proteomes" id="UP000198356"/>
    </source>
</evidence>
<proteinExistence type="predicted"/>
<name>A0A239ICG6_9BACT</name>
<evidence type="ECO:0008006" key="3">
    <source>
        <dbReference type="Google" id="ProtNLM"/>
    </source>
</evidence>
<accession>A0A239ICG6</accession>
<reference evidence="1 2" key="1">
    <citation type="submission" date="2017-06" db="EMBL/GenBank/DDBJ databases">
        <authorList>
            <person name="Kim H.J."/>
            <person name="Triplett B.A."/>
        </authorList>
    </citation>
    <scope>NUCLEOTIDE SEQUENCE [LARGE SCALE GENOMIC DNA]</scope>
    <source>
        <strain evidence="1 2">DSM 18704</strain>
    </source>
</reference>
<gene>
    <name evidence="1" type="ORF">SAMN05421770_10355</name>
</gene>
<dbReference type="RefSeq" id="WP_089408188.1">
    <property type="nucleotide sequence ID" value="NZ_FZOU01000003.1"/>
</dbReference>
<evidence type="ECO:0000313" key="1">
    <source>
        <dbReference type="EMBL" id="SNS91466.1"/>
    </source>
</evidence>